<evidence type="ECO:0000256" key="11">
    <source>
        <dbReference type="ARBA" id="ARBA00023160"/>
    </source>
</evidence>
<dbReference type="PANTHER" id="PTHR11035">
    <property type="entry name" value="VERY-LONG-CHAIN (3R)-3-HYDROXYACYL-COA DEHYDRATASE"/>
    <property type="match status" value="1"/>
</dbReference>
<comment type="subcellular location">
    <subcellularLocation>
        <location evidence="1">Membrane</location>
        <topology evidence="1">Multi-pass membrane protein</topology>
    </subcellularLocation>
</comment>
<dbReference type="InParanoid" id="A0A2P6N6M6"/>
<evidence type="ECO:0000256" key="10">
    <source>
        <dbReference type="ARBA" id="ARBA00023136"/>
    </source>
</evidence>
<evidence type="ECO:0000313" key="16">
    <source>
        <dbReference type="Proteomes" id="UP000241769"/>
    </source>
</evidence>
<evidence type="ECO:0000256" key="1">
    <source>
        <dbReference type="ARBA" id="ARBA00004141"/>
    </source>
</evidence>
<dbReference type="UniPathway" id="UPA00094"/>
<gene>
    <name evidence="15" type="ORF">PROFUN_12806</name>
</gene>
<keyword evidence="11" id="KW-0275">Fatty acid biosynthesis</keyword>
<dbReference type="GO" id="GO:0030497">
    <property type="term" value="P:fatty acid elongation"/>
    <property type="evidence" value="ECO:0007669"/>
    <property type="project" value="TreeGrafter"/>
</dbReference>
<keyword evidence="9" id="KW-0443">Lipid metabolism</keyword>
<evidence type="ECO:0000256" key="2">
    <source>
        <dbReference type="ARBA" id="ARBA00005194"/>
    </source>
</evidence>
<organism evidence="15 16">
    <name type="scientific">Planoprotostelium fungivorum</name>
    <dbReference type="NCBI Taxonomy" id="1890364"/>
    <lineage>
        <taxon>Eukaryota</taxon>
        <taxon>Amoebozoa</taxon>
        <taxon>Evosea</taxon>
        <taxon>Variosea</taxon>
        <taxon>Cavosteliida</taxon>
        <taxon>Cavosteliaceae</taxon>
        <taxon>Planoprotostelium</taxon>
    </lineage>
</organism>
<keyword evidence="5" id="KW-0444">Lipid biosynthesis</keyword>
<dbReference type="EMBL" id="MDYQ01000177">
    <property type="protein sequence ID" value="PRP79616.1"/>
    <property type="molecule type" value="Genomic_DNA"/>
</dbReference>
<accession>A0A2P6N6M6</accession>
<feature type="transmembrane region" description="Helical" evidence="14">
    <location>
        <begin position="36"/>
        <end position="56"/>
    </location>
</feature>
<keyword evidence="10 14" id="KW-0472">Membrane</keyword>
<keyword evidence="7" id="KW-0276">Fatty acid metabolism</keyword>
<evidence type="ECO:0000256" key="9">
    <source>
        <dbReference type="ARBA" id="ARBA00023098"/>
    </source>
</evidence>
<dbReference type="Proteomes" id="UP000241769">
    <property type="component" value="Unassembled WGS sequence"/>
</dbReference>
<name>A0A2P6N6M6_9EUKA</name>
<comment type="pathway">
    <text evidence="2">Lipid metabolism; fatty acid biosynthesis.</text>
</comment>
<dbReference type="EC" id="4.2.1.134" evidence="4"/>
<evidence type="ECO:0000256" key="4">
    <source>
        <dbReference type="ARBA" id="ARBA00013122"/>
    </source>
</evidence>
<proteinExistence type="inferred from homology"/>
<feature type="transmembrane region" description="Helical" evidence="14">
    <location>
        <begin position="168"/>
        <end position="187"/>
    </location>
</feature>
<keyword evidence="6 14" id="KW-0812">Transmembrane</keyword>
<sequence length="208" mass="23410">MASNLTIFIFLIESLRSYILGRIATHYANGGSTDDLYPVIATPLTIFQGLTIFEILHSVFGLVNSPVMTTALQNLARILLVAVAHSAPESQKSVFITIMATSWSLIEIVRYPFYVFNLLQFVPKFLLWLRYSLFIGLYPCGVAGEAGTLYHALPAFQKGLWSTSWVNFYYVALFILAAYIPGLPFMYSHMLHQRRKNLGSINSAKKRS</sequence>
<dbReference type="AlphaFoldDB" id="A0A2P6N6M6"/>
<dbReference type="OrthoDB" id="46988at2759"/>
<evidence type="ECO:0000256" key="14">
    <source>
        <dbReference type="SAM" id="Phobius"/>
    </source>
</evidence>
<dbReference type="STRING" id="1890364.A0A2P6N6M6"/>
<dbReference type="GO" id="GO:0042761">
    <property type="term" value="P:very long-chain fatty acid biosynthetic process"/>
    <property type="evidence" value="ECO:0007669"/>
    <property type="project" value="TreeGrafter"/>
</dbReference>
<evidence type="ECO:0000313" key="15">
    <source>
        <dbReference type="EMBL" id="PRP79616.1"/>
    </source>
</evidence>
<dbReference type="GO" id="GO:0005789">
    <property type="term" value="C:endoplasmic reticulum membrane"/>
    <property type="evidence" value="ECO:0007669"/>
    <property type="project" value="TreeGrafter"/>
</dbReference>
<protein>
    <recommendedName>
        <fullName evidence="4">very-long-chain (3R)-3-hydroxyacyl-CoA dehydratase</fullName>
        <ecNumber evidence="4">4.2.1.134</ecNumber>
    </recommendedName>
</protein>
<dbReference type="InterPro" id="IPR007482">
    <property type="entry name" value="Tyr_Pase-like_PTPLA"/>
</dbReference>
<dbReference type="GO" id="GO:0030148">
    <property type="term" value="P:sphingolipid biosynthetic process"/>
    <property type="evidence" value="ECO:0007669"/>
    <property type="project" value="TreeGrafter"/>
</dbReference>
<evidence type="ECO:0000256" key="6">
    <source>
        <dbReference type="ARBA" id="ARBA00022692"/>
    </source>
</evidence>
<dbReference type="Pfam" id="PF04387">
    <property type="entry name" value="PTPLA"/>
    <property type="match status" value="1"/>
</dbReference>
<reference evidence="15 16" key="1">
    <citation type="journal article" date="2018" name="Genome Biol. Evol.">
        <title>Multiple Roots of Fruiting Body Formation in Amoebozoa.</title>
        <authorList>
            <person name="Hillmann F."/>
            <person name="Forbes G."/>
            <person name="Novohradska S."/>
            <person name="Ferling I."/>
            <person name="Riege K."/>
            <person name="Groth M."/>
            <person name="Westermann M."/>
            <person name="Marz M."/>
            <person name="Spaller T."/>
            <person name="Winckler T."/>
            <person name="Schaap P."/>
            <person name="Glockner G."/>
        </authorList>
    </citation>
    <scope>NUCLEOTIDE SEQUENCE [LARGE SCALE GENOMIC DNA]</scope>
    <source>
        <strain evidence="15 16">Jena</strain>
    </source>
</reference>
<comment type="similarity">
    <text evidence="3">Belongs to the very long-chain fatty acids dehydratase HACD family.</text>
</comment>
<evidence type="ECO:0000256" key="8">
    <source>
        <dbReference type="ARBA" id="ARBA00022989"/>
    </source>
</evidence>
<evidence type="ECO:0000256" key="7">
    <source>
        <dbReference type="ARBA" id="ARBA00022832"/>
    </source>
</evidence>
<dbReference type="PANTHER" id="PTHR11035:SF3">
    <property type="entry name" value="VERY-LONG-CHAIN (3R)-3-HYDROXYACYL-COA DEHYDRATASE"/>
    <property type="match status" value="1"/>
</dbReference>
<comment type="catalytic activity">
    <reaction evidence="13">
        <text>a very-long-chain (3R)-3-hydroxyacyl-CoA = a very-long-chain (2E)-enoyl-CoA + H2O</text>
        <dbReference type="Rhea" id="RHEA:45812"/>
        <dbReference type="ChEBI" id="CHEBI:15377"/>
        <dbReference type="ChEBI" id="CHEBI:83728"/>
        <dbReference type="ChEBI" id="CHEBI:85440"/>
        <dbReference type="EC" id="4.2.1.134"/>
    </reaction>
</comment>
<dbReference type="GO" id="GO:0102158">
    <property type="term" value="F:very-long-chain (3R)-3-hydroxyacyl-CoA dehydratase activity"/>
    <property type="evidence" value="ECO:0007669"/>
    <property type="project" value="UniProtKB-EC"/>
</dbReference>
<evidence type="ECO:0000256" key="5">
    <source>
        <dbReference type="ARBA" id="ARBA00022516"/>
    </source>
</evidence>
<keyword evidence="16" id="KW-1185">Reference proteome</keyword>
<evidence type="ECO:0000256" key="12">
    <source>
        <dbReference type="ARBA" id="ARBA00023239"/>
    </source>
</evidence>
<evidence type="ECO:0000256" key="3">
    <source>
        <dbReference type="ARBA" id="ARBA00007811"/>
    </source>
</evidence>
<feature type="transmembrane region" description="Helical" evidence="14">
    <location>
        <begin position="125"/>
        <end position="148"/>
    </location>
</feature>
<keyword evidence="12" id="KW-0456">Lyase</keyword>
<dbReference type="FunCoup" id="A0A2P6N6M6">
    <property type="interactions" value="477"/>
</dbReference>
<keyword evidence="8 14" id="KW-1133">Transmembrane helix</keyword>
<evidence type="ECO:0000256" key="13">
    <source>
        <dbReference type="ARBA" id="ARBA00036671"/>
    </source>
</evidence>
<comment type="caution">
    <text evidence="15">The sequence shown here is derived from an EMBL/GenBank/DDBJ whole genome shotgun (WGS) entry which is preliminary data.</text>
</comment>